<dbReference type="SUPFAM" id="SSF55874">
    <property type="entry name" value="ATPase domain of HSP90 chaperone/DNA topoisomerase II/histidine kinase"/>
    <property type="match status" value="1"/>
</dbReference>
<accession>A0A238KT42</accession>
<evidence type="ECO:0000256" key="9">
    <source>
        <dbReference type="ARBA" id="ARBA00022777"/>
    </source>
</evidence>
<protein>
    <recommendedName>
        <fullName evidence="3">histidine kinase</fullName>
        <ecNumber evidence="3">2.7.13.3</ecNumber>
    </recommendedName>
</protein>
<dbReference type="PANTHER" id="PTHR43065">
    <property type="entry name" value="SENSOR HISTIDINE KINASE"/>
    <property type="match status" value="1"/>
</dbReference>
<dbReference type="AlphaFoldDB" id="A0A238KT42"/>
<evidence type="ECO:0000256" key="11">
    <source>
        <dbReference type="ARBA" id="ARBA00022989"/>
    </source>
</evidence>
<keyword evidence="13" id="KW-0472">Membrane</keyword>
<dbReference type="Pfam" id="PF02743">
    <property type="entry name" value="dCache_1"/>
    <property type="match status" value="1"/>
</dbReference>
<dbReference type="InterPro" id="IPR036890">
    <property type="entry name" value="HATPase_C_sf"/>
</dbReference>
<sequence>MAAEANIDHIAGKMRKSILGVLLVTVLLATAATFFGAQRYFERLELQTASVRLVLYLRSLNEALLQHQHLPFILAQDPRYSDELDPSSVDPKTNGRLRSLAEQANLEAIYLMDSSGLVLAASNSDELHTFLGQNYGFRPYFQDALQGQRSDYFAIGATSGRPGYFVAEPVIFANGTHKGVAAIKLDVSKLQRSWESSKETVIAINKDGIVVLASNPKWLYRPINQLGPDERNAILESRQFGALTLEPLDWSEIDPNRVTLDGNDFLIASGTADWREWTVLYLQPEKAILRKTLLATAIFGSIITCLVGFATFLRSRRIEVALAASELRSGELTEANERLELAQAELARSGKLAALGHLAASVTHELGQPISAFRNHLTAAEIGNEISSPKTLANLNNLVNRMESITGQFRYFARARADEKTDVKLLTILEEAEGLLKTEIQTAGITVTRGNPFPQIEVNARQVQLEQAFTNLFKNAIHAVANVAAPQIAINVTQDEKNVMISVADNGPGLASATLADLQEPFFSTKPSGVGMGLGLAITTEIIKDHGGTLALGNPEIGAEFVVTLPLSRSGDAA</sequence>
<keyword evidence="10" id="KW-0067">ATP-binding</keyword>
<dbReference type="InterPro" id="IPR017055">
    <property type="entry name" value="Sig_transdc_His_kinase_DctB"/>
</dbReference>
<dbReference type="GO" id="GO:0005886">
    <property type="term" value="C:plasma membrane"/>
    <property type="evidence" value="ECO:0007669"/>
    <property type="project" value="UniProtKB-SubCell"/>
</dbReference>
<evidence type="ECO:0000256" key="4">
    <source>
        <dbReference type="ARBA" id="ARBA00022475"/>
    </source>
</evidence>
<dbReference type="SUPFAM" id="SSF47384">
    <property type="entry name" value="Homodimeric domain of signal transducing histidine kinase"/>
    <property type="match status" value="1"/>
</dbReference>
<dbReference type="PIRSF" id="PIRSF036431">
    <property type="entry name" value="STHK_DctB"/>
    <property type="match status" value="1"/>
</dbReference>
<evidence type="ECO:0000256" key="10">
    <source>
        <dbReference type="ARBA" id="ARBA00022840"/>
    </source>
</evidence>
<dbReference type="RefSeq" id="WP_097805612.1">
    <property type="nucleotide sequence ID" value="NZ_FXYH01000012.1"/>
</dbReference>
<dbReference type="Proteomes" id="UP000220836">
    <property type="component" value="Unassembled WGS sequence"/>
</dbReference>
<dbReference type="SUPFAM" id="SSF103190">
    <property type="entry name" value="Sensory domain-like"/>
    <property type="match status" value="1"/>
</dbReference>
<keyword evidence="11" id="KW-1133">Transmembrane helix</keyword>
<dbReference type="Gene3D" id="3.30.450.20">
    <property type="entry name" value="PAS domain"/>
    <property type="match status" value="2"/>
</dbReference>
<evidence type="ECO:0000256" key="7">
    <source>
        <dbReference type="ARBA" id="ARBA00022692"/>
    </source>
</evidence>
<comment type="subcellular location">
    <subcellularLocation>
        <location evidence="2">Cell membrane</location>
        <topology evidence="2">Multi-pass membrane protein</topology>
    </subcellularLocation>
</comment>
<dbReference type="InterPro" id="IPR029151">
    <property type="entry name" value="Sensor-like_sf"/>
</dbReference>
<evidence type="ECO:0000256" key="1">
    <source>
        <dbReference type="ARBA" id="ARBA00000085"/>
    </source>
</evidence>
<evidence type="ECO:0000259" key="14">
    <source>
        <dbReference type="PROSITE" id="PS50109"/>
    </source>
</evidence>
<evidence type="ECO:0000256" key="6">
    <source>
        <dbReference type="ARBA" id="ARBA00022679"/>
    </source>
</evidence>
<keyword evidence="9" id="KW-0418">Kinase</keyword>
<dbReference type="Pfam" id="PF02518">
    <property type="entry name" value="HATPase_c"/>
    <property type="match status" value="1"/>
</dbReference>
<gene>
    <name evidence="15" type="primary">dctB_3</name>
    <name evidence="15" type="ORF">PEV8663_03127</name>
</gene>
<evidence type="ECO:0000256" key="2">
    <source>
        <dbReference type="ARBA" id="ARBA00004651"/>
    </source>
</evidence>
<feature type="domain" description="Histidine kinase" evidence="14">
    <location>
        <begin position="361"/>
        <end position="569"/>
    </location>
</feature>
<keyword evidence="8" id="KW-0547">Nucleotide-binding</keyword>
<dbReference type="SMART" id="SM00387">
    <property type="entry name" value="HATPase_c"/>
    <property type="match status" value="1"/>
</dbReference>
<evidence type="ECO:0000313" key="16">
    <source>
        <dbReference type="Proteomes" id="UP000220836"/>
    </source>
</evidence>
<dbReference type="InterPro" id="IPR033479">
    <property type="entry name" value="dCache_1"/>
</dbReference>
<dbReference type="InterPro" id="IPR036097">
    <property type="entry name" value="HisK_dim/P_sf"/>
</dbReference>
<keyword evidence="5" id="KW-0597">Phosphoprotein</keyword>
<dbReference type="InterPro" id="IPR003661">
    <property type="entry name" value="HisK_dim/P_dom"/>
</dbReference>
<dbReference type="PROSITE" id="PS50109">
    <property type="entry name" value="HIS_KIN"/>
    <property type="match status" value="1"/>
</dbReference>
<keyword evidence="12" id="KW-0902">Two-component regulatory system</keyword>
<keyword evidence="16" id="KW-1185">Reference proteome</keyword>
<comment type="catalytic activity">
    <reaction evidence="1">
        <text>ATP + protein L-histidine = ADP + protein N-phospho-L-histidine.</text>
        <dbReference type="EC" id="2.7.13.3"/>
    </reaction>
</comment>
<dbReference type="SMART" id="SM00388">
    <property type="entry name" value="HisKA"/>
    <property type="match status" value="1"/>
</dbReference>
<keyword evidence="7" id="KW-0812">Transmembrane</keyword>
<dbReference type="InterPro" id="IPR004358">
    <property type="entry name" value="Sig_transdc_His_kin-like_C"/>
</dbReference>
<evidence type="ECO:0000256" key="8">
    <source>
        <dbReference type="ARBA" id="ARBA00022741"/>
    </source>
</evidence>
<dbReference type="InterPro" id="IPR003594">
    <property type="entry name" value="HATPase_dom"/>
</dbReference>
<dbReference type="PRINTS" id="PR00344">
    <property type="entry name" value="BCTRLSENSOR"/>
</dbReference>
<reference evidence="15 16" key="1">
    <citation type="submission" date="2017-05" db="EMBL/GenBank/DDBJ databases">
        <authorList>
            <person name="Song R."/>
            <person name="Chenine A.L."/>
            <person name="Ruprecht R.M."/>
        </authorList>
    </citation>
    <scope>NUCLEOTIDE SEQUENCE [LARGE SCALE GENOMIC DNA]</scope>
    <source>
        <strain evidence="15 16">CECT 8663</strain>
    </source>
</reference>
<evidence type="ECO:0000256" key="12">
    <source>
        <dbReference type="ARBA" id="ARBA00023012"/>
    </source>
</evidence>
<dbReference type="PANTHER" id="PTHR43065:SF46">
    <property type="entry name" value="C4-DICARBOXYLATE TRANSPORT SENSOR PROTEIN DCTB"/>
    <property type="match status" value="1"/>
</dbReference>
<dbReference type="OrthoDB" id="7568856at2"/>
<proteinExistence type="predicted"/>
<dbReference type="CDD" id="cd00082">
    <property type="entry name" value="HisKA"/>
    <property type="match status" value="1"/>
</dbReference>
<name>A0A238KT42_9RHOB</name>
<dbReference type="GO" id="GO:0005524">
    <property type="term" value="F:ATP binding"/>
    <property type="evidence" value="ECO:0007669"/>
    <property type="project" value="UniProtKB-KW"/>
</dbReference>
<evidence type="ECO:0000256" key="5">
    <source>
        <dbReference type="ARBA" id="ARBA00022553"/>
    </source>
</evidence>
<keyword evidence="4" id="KW-1003">Cell membrane</keyword>
<evidence type="ECO:0000256" key="13">
    <source>
        <dbReference type="ARBA" id="ARBA00023136"/>
    </source>
</evidence>
<dbReference type="EMBL" id="FXYH01000012">
    <property type="protein sequence ID" value="SMX45840.1"/>
    <property type="molecule type" value="Genomic_DNA"/>
</dbReference>
<keyword evidence="6 15" id="KW-0808">Transferase</keyword>
<evidence type="ECO:0000256" key="3">
    <source>
        <dbReference type="ARBA" id="ARBA00012438"/>
    </source>
</evidence>
<dbReference type="Gene3D" id="3.30.565.10">
    <property type="entry name" value="Histidine kinase-like ATPase, C-terminal domain"/>
    <property type="match status" value="1"/>
</dbReference>
<dbReference type="GO" id="GO:0000155">
    <property type="term" value="F:phosphorelay sensor kinase activity"/>
    <property type="evidence" value="ECO:0007669"/>
    <property type="project" value="InterPro"/>
</dbReference>
<evidence type="ECO:0000313" key="15">
    <source>
        <dbReference type="EMBL" id="SMX45840.1"/>
    </source>
</evidence>
<organism evidence="15 16">
    <name type="scientific">Pelagimonas varians</name>
    <dbReference type="NCBI Taxonomy" id="696760"/>
    <lineage>
        <taxon>Bacteria</taxon>
        <taxon>Pseudomonadati</taxon>
        <taxon>Pseudomonadota</taxon>
        <taxon>Alphaproteobacteria</taxon>
        <taxon>Rhodobacterales</taxon>
        <taxon>Roseobacteraceae</taxon>
        <taxon>Pelagimonas</taxon>
    </lineage>
</organism>
<dbReference type="EC" id="2.7.13.3" evidence="3"/>
<dbReference type="Gene3D" id="1.10.287.130">
    <property type="match status" value="1"/>
</dbReference>
<dbReference type="InterPro" id="IPR005467">
    <property type="entry name" value="His_kinase_dom"/>
</dbReference>
<dbReference type="CDD" id="cd12914">
    <property type="entry name" value="PDC1_DGC_like"/>
    <property type="match status" value="1"/>
</dbReference>